<name>A0ABM7H0U0_CUTAC</name>
<proteinExistence type="predicted"/>
<reference evidence="1 2" key="1">
    <citation type="submission" date="2019-06" db="EMBL/GenBank/DDBJ databases">
        <title>Complete genome sequence of Cutibacterium acnes subsp. acnes NBRC 107605.</title>
        <authorList>
            <person name="Miura T."/>
            <person name="Furukawa M."/>
            <person name="Shimamura M."/>
            <person name="Ohyama Y."/>
            <person name="Yamazoe A."/>
            <person name="Kawasaki H."/>
        </authorList>
    </citation>
    <scope>NUCLEOTIDE SEQUENCE [LARGE SCALE GENOMIC DNA]</scope>
    <source>
        <strain evidence="1 2">NBRC 107605</strain>
    </source>
</reference>
<keyword evidence="2" id="KW-1185">Reference proteome</keyword>
<sequence length="56" mass="6176">MLASYALDPRNAFNQTNLKAINQSLTNYNINPDMGAVRAMVEDGLPPLELGLDPTW</sequence>
<dbReference type="Proteomes" id="UP000318594">
    <property type="component" value="Chromosome"/>
</dbReference>
<evidence type="ECO:0008006" key="3">
    <source>
        <dbReference type="Google" id="ProtNLM"/>
    </source>
</evidence>
<gene>
    <name evidence="1" type="ORF">CacPP4_17600</name>
</gene>
<accession>A0ABM7H0U0</accession>
<protein>
    <recommendedName>
        <fullName evidence="3">ABC transporter substrate-binding protein</fullName>
    </recommendedName>
</protein>
<dbReference type="EMBL" id="AP019723">
    <property type="protein sequence ID" value="BBK85145.1"/>
    <property type="molecule type" value="Genomic_DNA"/>
</dbReference>
<evidence type="ECO:0000313" key="1">
    <source>
        <dbReference type="EMBL" id="BBK85145.1"/>
    </source>
</evidence>
<organism evidence="1 2">
    <name type="scientific">Cutibacterium acnes subsp. acnes</name>
    <dbReference type="NCBI Taxonomy" id="1734925"/>
    <lineage>
        <taxon>Bacteria</taxon>
        <taxon>Bacillati</taxon>
        <taxon>Actinomycetota</taxon>
        <taxon>Actinomycetes</taxon>
        <taxon>Propionibacteriales</taxon>
        <taxon>Propionibacteriaceae</taxon>
        <taxon>Cutibacterium</taxon>
    </lineage>
</organism>
<evidence type="ECO:0000313" key="2">
    <source>
        <dbReference type="Proteomes" id="UP000318594"/>
    </source>
</evidence>